<protein>
    <submittedName>
        <fullName evidence="2">Uncharacterized conserved protein, DUF58 family, contains vWF domain</fullName>
    </submittedName>
</protein>
<dbReference type="PANTHER" id="PTHR34351">
    <property type="entry name" value="SLR1927 PROTEIN-RELATED"/>
    <property type="match status" value="1"/>
</dbReference>
<reference evidence="3" key="1">
    <citation type="submission" date="2016-10" db="EMBL/GenBank/DDBJ databases">
        <authorList>
            <person name="Varghese N."/>
            <person name="Submissions S."/>
        </authorList>
    </citation>
    <scope>NUCLEOTIDE SEQUENCE [LARGE SCALE GENOMIC DNA]</scope>
    <source>
        <strain evidence="3">CGMCC 1.10657</strain>
    </source>
</reference>
<dbReference type="RefSeq" id="WP_091385921.1">
    <property type="nucleotide sequence ID" value="NZ_FNQO01000001.1"/>
</dbReference>
<dbReference type="AlphaFoldDB" id="A0A1H3WSR5"/>
<evidence type="ECO:0000256" key="1">
    <source>
        <dbReference type="SAM" id="Phobius"/>
    </source>
</evidence>
<dbReference type="STRING" id="658218.SAMN05216562_1103"/>
<evidence type="ECO:0000313" key="2">
    <source>
        <dbReference type="EMBL" id="SDZ90183.1"/>
    </source>
</evidence>
<keyword evidence="1" id="KW-0472">Membrane</keyword>
<evidence type="ECO:0000313" key="3">
    <source>
        <dbReference type="Proteomes" id="UP000198658"/>
    </source>
</evidence>
<proteinExistence type="predicted"/>
<gene>
    <name evidence="2" type="ORF">SAMN05216562_1103</name>
</gene>
<dbReference type="PANTHER" id="PTHR34351:SF1">
    <property type="entry name" value="SLR1927 PROTEIN"/>
    <property type="match status" value="1"/>
</dbReference>
<feature type="transmembrane region" description="Helical" evidence="1">
    <location>
        <begin position="40"/>
        <end position="62"/>
    </location>
</feature>
<dbReference type="Proteomes" id="UP000198658">
    <property type="component" value="Unassembled WGS sequence"/>
</dbReference>
<dbReference type="EMBL" id="FNQO01000001">
    <property type="protein sequence ID" value="SDZ90183.1"/>
    <property type="molecule type" value="Genomic_DNA"/>
</dbReference>
<feature type="transmembrane region" description="Helical" evidence="1">
    <location>
        <begin position="68"/>
        <end position="90"/>
    </location>
</feature>
<organism evidence="2 3">
    <name type="scientific">Microbulbifer marinus</name>
    <dbReference type="NCBI Taxonomy" id="658218"/>
    <lineage>
        <taxon>Bacteria</taxon>
        <taxon>Pseudomonadati</taxon>
        <taxon>Pseudomonadota</taxon>
        <taxon>Gammaproteobacteria</taxon>
        <taxon>Cellvibrionales</taxon>
        <taxon>Microbulbiferaceae</taxon>
        <taxon>Microbulbifer</taxon>
    </lineage>
</organism>
<keyword evidence="1" id="KW-1133">Transmembrane helix</keyword>
<dbReference type="OrthoDB" id="5298497at2"/>
<keyword evidence="3" id="KW-1185">Reference proteome</keyword>
<accession>A0A1H3WSR5</accession>
<sequence length="340" mass="37864">MSFPSDIARPIADRWRELMQRWLSRRSPPSRSVTLDHSKLFILPSRAGMGFLLVVALLWLLGTNYENNLVIALTFLLVSLFAVLPVHTFANLSGLRLQLLAARPAFAGDYAEADIDVSRSGSRVREWIRVGWPAEEGAYLDLYERSSAEIRVALPVVARGKVRAPRLRIESRFPLGLFRCWSWVDLDIEFLVFPQPLSAGPLPIGATLSDSESDDLSVAPQALRGGDDFAGLKPYQPGDSLRHLAWKQYAGGRDLYNKNYESHADTRLWLDWELLGGRDVETRLSNLCHWALQAERQQIAYGLRIPGSKLAPAQGADHLQRVLTALALFPVKGGVGGQSK</sequence>
<name>A0A1H3WSR5_9GAMM</name>
<keyword evidence="1" id="KW-0812">Transmembrane</keyword>